<evidence type="ECO:0000313" key="5">
    <source>
        <dbReference type="Proteomes" id="UP000076874"/>
    </source>
</evidence>
<dbReference type="PRINTS" id="PR00081">
    <property type="entry name" value="GDHRDH"/>
</dbReference>
<evidence type="ECO:0000256" key="3">
    <source>
        <dbReference type="ARBA" id="ARBA00023002"/>
    </source>
</evidence>
<keyword evidence="5" id="KW-1185">Reference proteome</keyword>
<dbReference type="InterPro" id="IPR002347">
    <property type="entry name" value="SDR_fam"/>
</dbReference>
<proteinExistence type="inferred from homology"/>
<dbReference type="GO" id="GO:0016491">
    <property type="term" value="F:oxidoreductase activity"/>
    <property type="evidence" value="ECO:0007669"/>
    <property type="project" value="UniProtKB-KW"/>
</dbReference>
<dbReference type="Proteomes" id="UP000076874">
    <property type="component" value="Unassembled WGS sequence"/>
</dbReference>
<dbReference type="Pfam" id="PF00106">
    <property type="entry name" value="adh_short"/>
    <property type="match status" value="1"/>
</dbReference>
<keyword evidence="3" id="KW-0560">Oxidoreductase</keyword>
<dbReference type="Gene3D" id="3.40.50.720">
    <property type="entry name" value="NAD(P)-binding Rossmann-like Domain"/>
    <property type="match status" value="1"/>
</dbReference>
<reference evidence="4 5" key="1">
    <citation type="journal article" date="2016" name="Genome Biol. Evol.">
        <title>Divergent and convergent evolution of fungal pathogenicity.</title>
        <authorList>
            <person name="Shang Y."/>
            <person name="Xiao G."/>
            <person name="Zheng P."/>
            <person name="Cen K."/>
            <person name="Zhan S."/>
            <person name="Wang C."/>
        </authorList>
    </citation>
    <scope>NUCLEOTIDE SEQUENCE [LARGE SCALE GENOMIC DNA]</scope>
    <source>
        <strain evidence="4 5">RCEF 264</strain>
    </source>
</reference>
<dbReference type="PANTHER" id="PTHR24320:SF252">
    <property type="entry name" value="DEHYDROGENASE_REDUCTASE FAMILY PROTEIN, PUTATIVE (AFU_ORTHOLOGUE AFUA_3G08550)-RELATED"/>
    <property type="match status" value="1"/>
</dbReference>
<evidence type="ECO:0000313" key="4">
    <source>
        <dbReference type="EMBL" id="OAA56198.1"/>
    </source>
</evidence>
<dbReference type="AlphaFoldDB" id="A0A167P1U4"/>
<dbReference type="EMBL" id="AZHD01000017">
    <property type="protein sequence ID" value="OAA56198.1"/>
    <property type="molecule type" value="Genomic_DNA"/>
</dbReference>
<gene>
    <name evidence="4" type="ORF">SPI_07809</name>
</gene>
<sequence>MASTSLSLEATPTTSSFGAIFFGSQFLNFPKWPPRSTDLSRQVAVVTGATSGLGVEAARQLLDFHLSHLILAVRSVQRGEAVAASFRTAYPDATIEVWPLEMESYVSVQAFARRVDEELSHVDIVLLNAGIVNYDFERVEETGHEKVIQVDYLSTMLLAILLLPIIKKKRTAAKQGGGGRPARLTIVNSGVSLASKHEWEDMRPLLTVFDDTGLLAWNGAERYWSSKLLGQLFFIKLFPYVSADDVVFNMVDPGLVRDTGLSRNTRGASVFILWLMKRIAGRSLAAGASTYIDAAVIRGKESHGCFLMDWDIRAFAHFAYTPKGQNAMETLWKETLGEFKFANVDRILASLKN</sequence>
<organism evidence="4 5">
    <name type="scientific">Niveomyces insectorum RCEF 264</name>
    <dbReference type="NCBI Taxonomy" id="1081102"/>
    <lineage>
        <taxon>Eukaryota</taxon>
        <taxon>Fungi</taxon>
        <taxon>Dikarya</taxon>
        <taxon>Ascomycota</taxon>
        <taxon>Pezizomycotina</taxon>
        <taxon>Sordariomycetes</taxon>
        <taxon>Hypocreomycetidae</taxon>
        <taxon>Hypocreales</taxon>
        <taxon>Cordycipitaceae</taxon>
        <taxon>Niveomyces</taxon>
    </lineage>
</organism>
<evidence type="ECO:0000256" key="1">
    <source>
        <dbReference type="ARBA" id="ARBA00006484"/>
    </source>
</evidence>
<dbReference type="OrthoDB" id="4870549at2759"/>
<comment type="caution">
    <text evidence="4">The sequence shown here is derived from an EMBL/GenBank/DDBJ whole genome shotgun (WGS) entry which is preliminary data.</text>
</comment>
<dbReference type="PANTHER" id="PTHR24320">
    <property type="entry name" value="RETINOL DEHYDROGENASE"/>
    <property type="match status" value="1"/>
</dbReference>
<protein>
    <submittedName>
        <fullName evidence="4">NAD(P)-binding domain protein</fullName>
    </submittedName>
</protein>
<evidence type="ECO:0000256" key="2">
    <source>
        <dbReference type="ARBA" id="ARBA00022857"/>
    </source>
</evidence>
<dbReference type="InterPro" id="IPR036291">
    <property type="entry name" value="NAD(P)-bd_dom_sf"/>
</dbReference>
<accession>A0A167P1U4</accession>
<comment type="similarity">
    <text evidence="1">Belongs to the short-chain dehydrogenases/reductases (SDR) family.</text>
</comment>
<name>A0A167P1U4_9HYPO</name>
<dbReference type="STRING" id="1081102.A0A167P1U4"/>
<dbReference type="SUPFAM" id="SSF51735">
    <property type="entry name" value="NAD(P)-binding Rossmann-fold domains"/>
    <property type="match status" value="1"/>
</dbReference>
<keyword evidence="2" id="KW-0521">NADP</keyword>